<sequence>MLWARYDCRTGKKEELLEHLKSVGENACKIAQCLREVLNDISSEAYYAGIFHDLFKVVYQPDNIDEYCKNHDKLSFPYHEILSAVFFSNYALKTENINLSEDQIRKVAKAILLHHQGLRAITLENFFEGYNFIIKRAKAIKDLNKLVNDVLKSLGLREVMDVYVFLDFRTLEGLLTKSSEEDRYLSGILMIADNFSVETNLNEKSKRLLEMEINDYLKAINCITVTSR</sequence>
<dbReference type="Proteomes" id="UP001319921">
    <property type="component" value="Chromosome"/>
</dbReference>
<dbReference type="Gene3D" id="1.10.3210.10">
    <property type="entry name" value="Hypothetical protein af1432"/>
    <property type="match status" value="1"/>
</dbReference>
<dbReference type="AlphaFoldDB" id="A0AAQ4CRY8"/>
<evidence type="ECO:0000313" key="3">
    <source>
        <dbReference type="Proteomes" id="UP001319921"/>
    </source>
</evidence>
<organism evidence="2 3">
    <name type="scientific">Saccharolobus caldissimus</name>
    <dbReference type="NCBI Taxonomy" id="1702097"/>
    <lineage>
        <taxon>Archaea</taxon>
        <taxon>Thermoproteota</taxon>
        <taxon>Thermoprotei</taxon>
        <taxon>Sulfolobales</taxon>
        <taxon>Sulfolobaceae</taxon>
        <taxon>Saccharolobus</taxon>
    </lineage>
</organism>
<dbReference type="NCBIfam" id="TIGR01596">
    <property type="entry name" value="cas3_HD"/>
    <property type="match status" value="1"/>
</dbReference>
<evidence type="ECO:0000259" key="1">
    <source>
        <dbReference type="PROSITE" id="PS51643"/>
    </source>
</evidence>
<name>A0AAQ4CRY8_9CREN</name>
<feature type="domain" description="HD Cas3-type" evidence="1">
    <location>
        <begin position="9"/>
        <end position="196"/>
    </location>
</feature>
<dbReference type="EMBL" id="AP025226">
    <property type="protein sequence ID" value="BDB98569.1"/>
    <property type="molecule type" value="Genomic_DNA"/>
</dbReference>
<dbReference type="GeneID" id="68866317"/>
<dbReference type="InterPro" id="IPR006483">
    <property type="entry name" value="CRISPR-assoc_Cas3_HD"/>
</dbReference>
<dbReference type="CDD" id="cd09641">
    <property type="entry name" value="Cas3''_I"/>
    <property type="match status" value="1"/>
</dbReference>
<dbReference type="Pfam" id="PF01966">
    <property type="entry name" value="HD"/>
    <property type="match status" value="1"/>
</dbReference>
<dbReference type="InterPro" id="IPR006674">
    <property type="entry name" value="HD_domain"/>
</dbReference>
<keyword evidence="3" id="KW-1185">Reference proteome</keyword>
<reference evidence="2 3" key="1">
    <citation type="journal article" date="2022" name="Microbiol. Resour. Announc.">
        <title>Complete Genome Sequence of the Hyperthermophilic and Acidophilic Archaeon Saccharolobus caldissimus Strain HS-3T.</title>
        <authorList>
            <person name="Sakai H.D."/>
            <person name="Kurosawa N."/>
        </authorList>
    </citation>
    <scope>NUCLEOTIDE SEQUENCE [LARGE SCALE GENOMIC DNA]</scope>
    <source>
        <strain evidence="2 3">JCM32116</strain>
    </source>
</reference>
<protein>
    <recommendedName>
        <fullName evidence="1">HD Cas3-type domain-containing protein</fullName>
    </recommendedName>
</protein>
<evidence type="ECO:0000313" key="2">
    <source>
        <dbReference type="EMBL" id="BDB98569.1"/>
    </source>
</evidence>
<dbReference type="SUPFAM" id="SSF109604">
    <property type="entry name" value="HD-domain/PDEase-like"/>
    <property type="match status" value="1"/>
</dbReference>
<dbReference type="RefSeq" id="WP_229572421.1">
    <property type="nucleotide sequence ID" value="NZ_AP025226.1"/>
</dbReference>
<dbReference type="PROSITE" id="PS51643">
    <property type="entry name" value="HD_CAS3"/>
    <property type="match status" value="1"/>
</dbReference>
<accession>A0AAQ4CRY8</accession>
<proteinExistence type="predicted"/>
<dbReference type="KEGG" id="scas:SACC_15860"/>
<gene>
    <name evidence="2" type="ORF">SACC_15860</name>
</gene>